<dbReference type="AlphaFoldDB" id="A0A8H5CWM9"/>
<evidence type="ECO:0000313" key="2">
    <source>
        <dbReference type="Proteomes" id="UP000559256"/>
    </source>
</evidence>
<gene>
    <name evidence="1" type="ORF">D9758_010015</name>
</gene>
<accession>A0A8H5CWM9</accession>
<dbReference type="EMBL" id="JAACJM010000088">
    <property type="protein sequence ID" value="KAF5348007.1"/>
    <property type="molecule type" value="Genomic_DNA"/>
</dbReference>
<organism evidence="1 2">
    <name type="scientific">Tetrapyrgos nigripes</name>
    <dbReference type="NCBI Taxonomy" id="182062"/>
    <lineage>
        <taxon>Eukaryota</taxon>
        <taxon>Fungi</taxon>
        <taxon>Dikarya</taxon>
        <taxon>Basidiomycota</taxon>
        <taxon>Agaricomycotina</taxon>
        <taxon>Agaricomycetes</taxon>
        <taxon>Agaricomycetidae</taxon>
        <taxon>Agaricales</taxon>
        <taxon>Marasmiineae</taxon>
        <taxon>Marasmiaceae</taxon>
        <taxon>Tetrapyrgos</taxon>
    </lineage>
</organism>
<name>A0A8H5CWM9_9AGAR</name>
<sequence length="127" mass="14114">MADPSKSKVPSFFPHSHEVYFVNTTVNMVAGSMDVVHNHSDQGRSFRRSRILSQRFSRISEAIPSSTESPMVVPQSNIELRAELASSRHYRIHSGKYKQRLVLVKVFEGTQAKKVGANLSGSLLSVA</sequence>
<proteinExistence type="predicted"/>
<dbReference type="Proteomes" id="UP000559256">
    <property type="component" value="Unassembled WGS sequence"/>
</dbReference>
<keyword evidence="2" id="KW-1185">Reference proteome</keyword>
<reference evidence="1 2" key="1">
    <citation type="journal article" date="2020" name="ISME J.">
        <title>Uncovering the hidden diversity of litter-decomposition mechanisms in mushroom-forming fungi.</title>
        <authorList>
            <person name="Floudas D."/>
            <person name="Bentzer J."/>
            <person name="Ahren D."/>
            <person name="Johansson T."/>
            <person name="Persson P."/>
            <person name="Tunlid A."/>
        </authorList>
    </citation>
    <scope>NUCLEOTIDE SEQUENCE [LARGE SCALE GENOMIC DNA]</scope>
    <source>
        <strain evidence="1 2">CBS 291.85</strain>
    </source>
</reference>
<evidence type="ECO:0000313" key="1">
    <source>
        <dbReference type="EMBL" id="KAF5348007.1"/>
    </source>
</evidence>
<comment type="caution">
    <text evidence="1">The sequence shown here is derived from an EMBL/GenBank/DDBJ whole genome shotgun (WGS) entry which is preliminary data.</text>
</comment>
<protein>
    <submittedName>
        <fullName evidence="1">Uncharacterized protein</fullName>
    </submittedName>
</protein>